<comment type="similarity">
    <text evidence="4">In the N-terminal section; belongs to the AAA ATPase family.</text>
</comment>
<dbReference type="GO" id="GO:0004176">
    <property type="term" value="F:ATP-dependent peptidase activity"/>
    <property type="evidence" value="ECO:0007669"/>
    <property type="project" value="InterPro"/>
</dbReference>
<dbReference type="Gene3D" id="3.40.1690.20">
    <property type="match status" value="1"/>
</dbReference>
<comment type="similarity">
    <text evidence="3">In the C-terminal section; belongs to the peptidase M41 family.</text>
</comment>
<keyword evidence="7" id="KW-0479">Metal-binding</keyword>
<keyword evidence="15" id="KW-0472">Membrane</keyword>
<dbReference type="Pfam" id="PF06480">
    <property type="entry name" value="FtsH_ext"/>
    <property type="match status" value="1"/>
</dbReference>
<dbReference type="InterPro" id="IPR041569">
    <property type="entry name" value="AAA_lid_3"/>
</dbReference>
<dbReference type="GO" id="GO:0004222">
    <property type="term" value="F:metalloendopeptidase activity"/>
    <property type="evidence" value="ECO:0007669"/>
    <property type="project" value="InterPro"/>
</dbReference>
<dbReference type="FunFam" id="1.10.8.60:FF:000033">
    <property type="entry name" value="paraplegin isoform X1"/>
    <property type="match status" value="1"/>
</dbReference>
<keyword evidence="6" id="KW-0812">Transmembrane</keyword>
<dbReference type="InterPro" id="IPR000642">
    <property type="entry name" value="Peptidase_M41"/>
</dbReference>
<keyword evidence="16" id="KW-0175">Coiled coil</keyword>
<organism evidence="20 21">
    <name type="scientific">Mustela putorius furo</name>
    <name type="common">European domestic ferret</name>
    <name type="synonym">Mustela furo</name>
    <dbReference type="NCBI Taxonomy" id="9669"/>
    <lineage>
        <taxon>Eukaryota</taxon>
        <taxon>Metazoa</taxon>
        <taxon>Chordata</taxon>
        <taxon>Craniata</taxon>
        <taxon>Vertebrata</taxon>
        <taxon>Euteleostomi</taxon>
        <taxon>Mammalia</taxon>
        <taxon>Eutheria</taxon>
        <taxon>Laurasiatheria</taxon>
        <taxon>Carnivora</taxon>
        <taxon>Caniformia</taxon>
        <taxon>Musteloidea</taxon>
        <taxon>Mustelidae</taxon>
        <taxon>Mustelinae</taxon>
        <taxon>Mustela</taxon>
    </lineage>
</organism>
<keyword evidence="5" id="KW-0645">Protease</keyword>
<dbReference type="Proteomes" id="UP000000715">
    <property type="component" value="Unplaced"/>
</dbReference>
<keyword evidence="9" id="KW-0378">Hydrolase</keyword>
<gene>
    <name evidence="21" type="primary">SPG7</name>
</gene>
<accession>A0A8U0RZZ8</accession>
<dbReference type="AlphaFoldDB" id="A0A8U0RZZ8"/>
<dbReference type="GO" id="GO:0005745">
    <property type="term" value="C:m-AAA complex"/>
    <property type="evidence" value="ECO:0007669"/>
    <property type="project" value="TreeGrafter"/>
</dbReference>
<dbReference type="GO" id="GO:0008270">
    <property type="term" value="F:zinc ion binding"/>
    <property type="evidence" value="ECO:0007669"/>
    <property type="project" value="InterPro"/>
</dbReference>
<comment type="subcellular location">
    <subcellularLocation>
        <location evidence="2">Membrane</location>
        <topology evidence="2">Multi-pass membrane protein</topology>
    </subcellularLocation>
</comment>
<evidence type="ECO:0000256" key="1">
    <source>
        <dbReference type="ARBA" id="ARBA00001947"/>
    </source>
</evidence>
<dbReference type="Pfam" id="PF17862">
    <property type="entry name" value="AAA_lid_3"/>
    <property type="match status" value="1"/>
</dbReference>
<dbReference type="GO" id="GO:0034982">
    <property type="term" value="P:mitochondrial protein processing"/>
    <property type="evidence" value="ECO:0007669"/>
    <property type="project" value="TreeGrafter"/>
</dbReference>
<dbReference type="InterPro" id="IPR037219">
    <property type="entry name" value="Peptidase_M41-like"/>
</dbReference>
<evidence type="ECO:0000256" key="3">
    <source>
        <dbReference type="ARBA" id="ARBA00010044"/>
    </source>
</evidence>
<dbReference type="CDD" id="cd19501">
    <property type="entry name" value="RecA-like_FtsH"/>
    <property type="match status" value="1"/>
</dbReference>
<dbReference type="InterPro" id="IPR011546">
    <property type="entry name" value="Pept_M41_FtsH_extracell"/>
</dbReference>
<dbReference type="FunFam" id="1.20.58.760:FF:000004">
    <property type="entry name" value="paraplegin isoform X1"/>
    <property type="match status" value="1"/>
</dbReference>
<dbReference type="GeneID" id="101682379"/>
<dbReference type="PANTHER" id="PTHR43655:SF8">
    <property type="entry name" value="PARAPLEGIN"/>
    <property type="match status" value="1"/>
</dbReference>
<feature type="compositionally biased region" description="Basic and acidic residues" evidence="17">
    <location>
        <begin position="109"/>
        <end position="135"/>
    </location>
</feature>
<dbReference type="InterPro" id="IPR003959">
    <property type="entry name" value="ATPase_AAA_core"/>
</dbReference>
<dbReference type="SUPFAM" id="SSF140990">
    <property type="entry name" value="FtsH protease domain-like"/>
    <property type="match status" value="1"/>
</dbReference>
<evidence type="ECO:0000256" key="13">
    <source>
        <dbReference type="ARBA" id="ARBA00022989"/>
    </source>
</evidence>
<evidence type="ECO:0000256" key="2">
    <source>
        <dbReference type="ARBA" id="ARBA00004141"/>
    </source>
</evidence>
<name>A0A8U0RZZ8_MUSPF</name>
<evidence type="ECO:0000256" key="18">
    <source>
        <dbReference type="SAM" id="SignalP"/>
    </source>
</evidence>
<evidence type="ECO:0000259" key="19">
    <source>
        <dbReference type="SMART" id="SM00382"/>
    </source>
</evidence>
<evidence type="ECO:0000256" key="4">
    <source>
        <dbReference type="ARBA" id="ARBA00010550"/>
    </source>
</evidence>
<evidence type="ECO:0000256" key="12">
    <source>
        <dbReference type="ARBA" id="ARBA00022946"/>
    </source>
</evidence>
<sequence>MAAALLLLPRALCPGRAAGSAPLRGRCLRWSLGLAAGAGRRCWHFVHRPPTRLVGARGHAKQTLPLHQLTPAFGGCSGLLLEQHLLQNPVRLWRLLGATRYFNTSTPKQKSEDKDRSKGRTPEDDEEERRRREREDQMYRERLRTLFVIAVIMSLLNALSSSGGSISWNDFVHEMLAKGEVQRVQVVPESDVVEVYLHPGAVVFGRPNQLKVARFTIVDGKMGKGVSFKDVAGMHEAKLEVREFVDYLKSPERFLQLGAKVPKGALLLGPPGCGKTLLAKAVATEAQVPFLAMAGPEFVEVIGGLGAARVRSLFKEARARAPCIVYIDEIDAVGKKRSTTMSGFSNTEEEQTLNQLLVEMDGMGTTDHVIVLASTNRADVLDNALLRPGRLDRHIFIDLPTLQERREIFEQHLKSLKLTQASSFYSQRLAELTPGFSGADIANVCNEAALHAAREGHASVHTLNFECAVERVIAGTAKKSQILSKEEQKVVAFHESGHALVGWLLEHTEAVMKVSIAPRTNATLGFAQMLPRDQHLFTKEQLFERMCMALGGRASENISFNKVTSGAQDDLRKVTRIAYSMVRQFGMAPSIGPVSFPEAQEGLTGIGRRPFSRGLQEMMDHEAKLLVAKAYRHTEQVLQENLDKLQALANALLEKEVINYEDIEALIGPPPHGPKKMIAPQRWSEADTEKQDPGEEEAPRQPPPP</sequence>
<dbReference type="GO" id="GO:0016887">
    <property type="term" value="F:ATP hydrolysis activity"/>
    <property type="evidence" value="ECO:0007669"/>
    <property type="project" value="InterPro"/>
</dbReference>
<dbReference type="Gene3D" id="3.40.50.300">
    <property type="entry name" value="P-loop containing nucleotide triphosphate hydrolases"/>
    <property type="match status" value="1"/>
</dbReference>
<proteinExistence type="inferred from homology"/>
<dbReference type="FunFam" id="3.40.50.300:FF:000277">
    <property type="entry name" value="ATP-dependent zinc metalloprotease FtsH"/>
    <property type="match status" value="1"/>
</dbReference>
<evidence type="ECO:0000256" key="7">
    <source>
        <dbReference type="ARBA" id="ARBA00022723"/>
    </source>
</evidence>
<evidence type="ECO:0000256" key="8">
    <source>
        <dbReference type="ARBA" id="ARBA00022741"/>
    </source>
</evidence>
<evidence type="ECO:0000256" key="10">
    <source>
        <dbReference type="ARBA" id="ARBA00022833"/>
    </source>
</evidence>
<evidence type="ECO:0000256" key="16">
    <source>
        <dbReference type="SAM" id="Coils"/>
    </source>
</evidence>
<dbReference type="CTD" id="6687"/>
<keyword evidence="20" id="KW-1185">Reference proteome</keyword>
<keyword evidence="8" id="KW-0547">Nucleotide-binding</keyword>
<evidence type="ECO:0000256" key="14">
    <source>
        <dbReference type="ARBA" id="ARBA00023049"/>
    </source>
</evidence>
<dbReference type="SUPFAM" id="SSF52540">
    <property type="entry name" value="P-loop containing nucleoside triphosphate hydrolases"/>
    <property type="match status" value="1"/>
</dbReference>
<evidence type="ECO:0000256" key="11">
    <source>
        <dbReference type="ARBA" id="ARBA00022840"/>
    </source>
</evidence>
<evidence type="ECO:0000256" key="5">
    <source>
        <dbReference type="ARBA" id="ARBA00022670"/>
    </source>
</evidence>
<feature type="coiled-coil region" evidence="16">
    <location>
        <begin position="628"/>
        <end position="655"/>
    </location>
</feature>
<comment type="cofactor">
    <cofactor evidence="1">
        <name>Zn(2+)</name>
        <dbReference type="ChEBI" id="CHEBI:29105"/>
    </cofactor>
</comment>
<feature type="domain" description="AAA+ ATPase" evidence="19">
    <location>
        <begin position="261"/>
        <end position="401"/>
    </location>
</feature>
<dbReference type="InterPro" id="IPR027417">
    <property type="entry name" value="P-loop_NTPase"/>
</dbReference>
<evidence type="ECO:0000256" key="17">
    <source>
        <dbReference type="SAM" id="MobiDB-lite"/>
    </source>
</evidence>
<evidence type="ECO:0000313" key="20">
    <source>
        <dbReference type="Proteomes" id="UP000000715"/>
    </source>
</evidence>
<feature type="region of interest" description="Disordered" evidence="17">
    <location>
        <begin position="104"/>
        <end position="135"/>
    </location>
</feature>
<dbReference type="Pfam" id="PF00004">
    <property type="entry name" value="AAA"/>
    <property type="match status" value="1"/>
</dbReference>
<dbReference type="Gene3D" id="1.10.8.60">
    <property type="match status" value="1"/>
</dbReference>
<dbReference type="GO" id="GO:0005524">
    <property type="term" value="F:ATP binding"/>
    <property type="evidence" value="ECO:0007669"/>
    <property type="project" value="UniProtKB-KW"/>
</dbReference>
<dbReference type="InterPro" id="IPR050928">
    <property type="entry name" value="ATP-dep_Zn_Metalloprotease"/>
</dbReference>
<dbReference type="RefSeq" id="XP_044932402.1">
    <property type="nucleotide sequence ID" value="XM_045076467.1"/>
</dbReference>
<keyword evidence="10" id="KW-0862">Zinc</keyword>
<feature type="chain" id="PRO_5035871604" evidence="18">
    <location>
        <begin position="18"/>
        <end position="705"/>
    </location>
</feature>
<keyword evidence="13" id="KW-1133">Transmembrane helix</keyword>
<dbReference type="Pfam" id="PF01434">
    <property type="entry name" value="Peptidase_M41"/>
    <property type="match status" value="1"/>
</dbReference>
<protein>
    <submittedName>
        <fullName evidence="21">Paraplegin isoform X2</fullName>
    </submittedName>
</protein>
<dbReference type="Gene3D" id="1.20.58.760">
    <property type="entry name" value="Peptidase M41"/>
    <property type="match status" value="1"/>
</dbReference>
<dbReference type="InterPro" id="IPR003593">
    <property type="entry name" value="AAA+_ATPase"/>
</dbReference>
<dbReference type="SMART" id="SM00382">
    <property type="entry name" value="AAA"/>
    <property type="match status" value="1"/>
</dbReference>
<evidence type="ECO:0000256" key="15">
    <source>
        <dbReference type="ARBA" id="ARBA00023136"/>
    </source>
</evidence>
<dbReference type="PANTHER" id="PTHR43655">
    <property type="entry name" value="ATP-DEPENDENT PROTEASE"/>
    <property type="match status" value="1"/>
</dbReference>
<reference evidence="21" key="1">
    <citation type="submission" date="2025-08" db="UniProtKB">
        <authorList>
            <consortium name="RefSeq"/>
        </authorList>
    </citation>
    <scope>IDENTIFICATION</scope>
    <source>
        <tissue evidence="21">Brain</tissue>
    </source>
</reference>
<evidence type="ECO:0000313" key="21">
    <source>
        <dbReference type="RefSeq" id="XP_044932402.1"/>
    </source>
</evidence>
<feature type="signal peptide" evidence="18">
    <location>
        <begin position="1"/>
        <end position="17"/>
    </location>
</feature>
<keyword evidence="18" id="KW-0732">Signal</keyword>
<keyword evidence="11" id="KW-0067">ATP-binding</keyword>
<evidence type="ECO:0000256" key="6">
    <source>
        <dbReference type="ARBA" id="ARBA00022692"/>
    </source>
</evidence>
<keyword evidence="14" id="KW-0482">Metalloprotease</keyword>
<feature type="compositionally biased region" description="Basic and acidic residues" evidence="17">
    <location>
        <begin position="684"/>
        <end position="699"/>
    </location>
</feature>
<evidence type="ECO:0000256" key="9">
    <source>
        <dbReference type="ARBA" id="ARBA00022801"/>
    </source>
</evidence>
<keyword evidence="12" id="KW-0809">Transit peptide</keyword>
<feature type="region of interest" description="Disordered" evidence="17">
    <location>
        <begin position="668"/>
        <end position="705"/>
    </location>
</feature>